<feature type="region of interest" description="Disordered" evidence="2">
    <location>
        <begin position="474"/>
        <end position="495"/>
    </location>
</feature>
<dbReference type="Gene3D" id="3.40.50.11210">
    <property type="entry name" value="Rap/Ran-GAP"/>
    <property type="match status" value="1"/>
</dbReference>
<dbReference type="EMBL" id="KV744997">
    <property type="protein sequence ID" value="OCK79587.1"/>
    <property type="molecule type" value="Genomic_DNA"/>
</dbReference>
<dbReference type="PANTHER" id="PTHR10063:SF0">
    <property type="entry name" value="TUBERIN"/>
    <property type="match status" value="1"/>
</dbReference>
<dbReference type="GO" id="GO:0051056">
    <property type="term" value="P:regulation of small GTPase mediated signal transduction"/>
    <property type="evidence" value="ECO:0007669"/>
    <property type="project" value="InterPro"/>
</dbReference>
<evidence type="ECO:0000259" key="3">
    <source>
        <dbReference type="PROSITE" id="PS50085"/>
    </source>
</evidence>
<dbReference type="Pfam" id="PF03542">
    <property type="entry name" value="Tuberin"/>
    <property type="match status" value="1"/>
</dbReference>
<evidence type="ECO:0000313" key="5">
    <source>
        <dbReference type="Proteomes" id="UP000250266"/>
    </source>
</evidence>
<dbReference type="PROSITE" id="PS50085">
    <property type="entry name" value="RAPGAP"/>
    <property type="match status" value="1"/>
</dbReference>
<keyword evidence="1" id="KW-0343">GTPase activation</keyword>
<feature type="region of interest" description="Disordered" evidence="2">
    <location>
        <begin position="778"/>
        <end position="824"/>
    </location>
</feature>
<evidence type="ECO:0000256" key="2">
    <source>
        <dbReference type="SAM" id="MobiDB-lite"/>
    </source>
</evidence>
<dbReference type="GO" id="GO:0032007">
    <property type="term" value="P:negative regulation of TOR signaling"/>
    <property type="evidence" value="ECO:0007669"/>
    <property type="project" value="TreeGrafter"/>
</dbReference>
<protein>
    <submittedName>
        <fullName evidence="4">Tuberin</fullName>
    </submittedName>
</protein>
<dbReference type="FunFam" id="3.40.50.11210:FF:000007">
    <property type="entry name" value="Tuberous sclerosis 2"/>
    <property type="match status" value="1"/>
</dbReference>
<evidence type="ECO:0000313" key="4">
    <source>
        <dbReference type="EMBL" id="OCK79587.1"/>
    </source>
</evidence>
<accession>A0A8E2E939</accession>
<dbReference type="GO" id="GO:0005634">
    <property type="term" value="C:nucleus"/>
    <property type="evidence" value="ECO:0007669"/>
    <property type="project" value="InterPro"/>
</dbReference>
<dbReference type="InterPro" id="IPR000331">
    <property type="entry name" value="Rap/Ran_GAP_dom"/>
</dbReference>
<feature type="compositionally biased region" description="Polar residues" evidence="2">
    <location>
        <begin position="802"/>
        <end position="822"/>
    </location>
</feature>
<dbReference type="InterPro" id="IPR018515">
    <property type="entry name" value="Tuberin-type_domain"/>
</dbReference>
<dbReference type="Proteomes" id="UP000250266">
    <property type="component" value="Unassembled WGS sequence"/>
</dbReference>
<feature type="compositionally biased region" description="Polar residues" evidence="2">
    <location>
        <begin position="1544"/>
        <end position="1573"/>
    </location>
</feature>
<gene>
    <name evidence="4" type="ORF">K432DRAFT_426385</name>
</gene>
<dbReference type="Pfam" id="PF11864">
    <property type="entry name" value="DUF3384"/>
    <property type="match status" value="1"/>
</dbReference>
<dbReference type="InterPro" id="IPR027107">
    <property type="entry name" value="Tuberin/Ral-act_asu"/>
</dbReference>
<evidence type="ECO:0000256" key="1">
    <source>
        <dbReference type="ARBA" id="ARBA00022468"/>
    </source>
</evidence>
<feature type="region of interest" description="Disordered" evidence="2">
    <location>
        <begin position="1"/>
        <end position="90"/>
    </location>
</feature>
<feature type="region of interest" description="Disordered" evidence="2">
    <location>
        <begin position="1538"/>
        <end position="1578"/>
    </location>
</feature>
<keyword evidence="5" id="KW-1185">Reference proteome</keyword>
<feature type="domain" description="Rap-GAP" evidence="3">
    <location>
        <begin position="1303"/>
        <end position="1542"/>
    </location>
</feature>
<dbReference type="GO" id="GO:0033596">
    <property type="term" value="C:TSC1-TSC2 complex"/>
    <property type="evidence" value="ECO:0007669"/>
    <property type="project" value="TreeGrafter"/>
</dbReference>
<dbReference type="InterPro" id="IPR024584">
    <property type="entry name" value="Tuberin_N"/>
</dbReference>
<feature type="region of interest" description="Disordered" evidence="2">
    <location>
        <begin position="1075"/>
        <end position="1109"/>
    </location>
</feature>
<feature type="compositionally biased region" description="Low complexity" evidence="2">
    <location>
        <begin position="36"/>
        <end position="49"/>
    </location>
</feature>
<name>A0A8E2E939_9PEZI</name>
<dbReference type="InterPro" id="IPR035974">
    <property type="entry name" value="Rap/Ran-GAP_sf"/>
</dbReference>
<organism evidence="4 5">
    <name type="scientific">Lepidopterella palustris CBS 459.81</name>
    <dbReference type="NCBI Taxonomy" id="1314670"/>
    <lineage>
        <taxon>Eukaryota</taxon>
        <taxon>Fungi</taxon>
        <taxon>Dikarya</taxon>
        <taxon>Ascomycota</taxon>
        <taxon>Pezizomycotina</taxon>
        <taxon>Dothideomycetes</taxon>
        <taxon>Pleosporomycetidae</taxon>
        <taxon>Mytilinidiales</taxon>
        <taxon>Argynnaceae</taxon>
        <taxon>Lepidopterella</taxon>
    </lineage>
</organism>
<proteinExistence type="predicted"/>
<feature type="compositionally biased region" description="Basic and acidic residues" evidence="2">
    <location>
        <begin position="788"/>
        <end position="801"/>
    </location>
</feature>
<dbReference type="PANTHER" id="PTHR10063">
    <property type="entry name" value="TUBERIN"/>
    <property type="match status" value="1"/>
</dbReference>
<reference evidence="4 5" key="1">
    <citation type="journal article" date="2016" name="Nat. Commun.">
        <title>Ectomycorrhizal ecology is imprinted in the genome of the dominant symbiotic fungus Cenococcum geophilum.</title>
        <authorList>
            <consortium name="DOE Joint Genome Institute"/>
            <person name="Peter M."/>
            <person name="Kohler A."/>
            <person name="Ohm R.A."/>
            <person name="Kuo A."/>
            <person name="Krutzmann J."/>
            <person name="Morin E."/>
            <person name="Arend M."/>
            <person name="Barry K.W."/>
            <person name="Binder M."/>
            <person name="Choi C."/>
            <person name="Clum A."/>
            <person name="Copeland A."/>
            <person name="Grisel N."/>
            <person name="Haridas S."/>
            <person name="Kipfer T."/>
            <person name="LaButti K."/>
            <person name="Lindquist E."/>
            <person name="Lipzen A."/>
            <person name="Maire R."/>
            <person name="Meier B."/>
            <person name="Mihaltcheva S."/>
            <person name="Molinier V."/>
            <person name="Murat C."/>
            <person name="Poggeler S."/>
            <person name="Quandt C.A."/>
            <person name="Sperisen C."/>
            <person name="Tritt A."/>
            <person name="Tisserant E."/>
            <person name="Crous P.W."/>
            <person name="Henrissat B."/>
            <person name="Nehls U."/>
            <person name="Egli S."/>
            <person name="Spatafora J.W."/>
            <person name="Grigoriev I.V."/>
            <person name="Martin F.M."/>
        </authorList>
    </citation>
    <scope>NUCLEOTIDE SEQUENCE [LARGE SCALE GENOMIC DNA]</scope>
    <source>
        <strain evidence="4 5">CBS 459.81</strain>
    </source>
</reference>
<dbReference type="OrthoDB" id="19311at2759"/>
<sequence length="1613" mass="179895">MSPSPRDVPETPERSSSSSALFGAFRTLTGGRIKNPTPSTPSTSATLTPVQTPLLKPENKEGSVTSAPAARLNGGTEDGTPDSTEHGHHIANRRVVTSDVLGGPLELNELLEQLNTSRPLSDRIVAIRKICPILKEYPINNALILWSAASDLLDQEESSEATYAGYALLKNCVKLPDLSPIERNVFFNAISRSCDYKDFNIRFQALHELTGGGRNVEAFEPFVAPFLSRSLNSCFKAVREARRARKQKRSGPTLKEDDNLAQLFQYIIDVTRFNSKIFKEEDVELLLNQVMGICKETTQQADIEQAIRIFDTLITYTHIPTKSLKSCLEVLCDVHRQLNSLQDPTWNSLSNLFKSHVGQSSVSALLSILLDDPNSSGRRKNIPRGVVHVLQKLLLQNGIDGLPKVPISLLIPALKVSLAVDYEKHDADVVHLISAILSERDLTLLLLEEDDWSDLVAILDICARRTDTVSAPAMRSKNDCTSTSEPALPAELNADDRNTSGDDLTTILIALDNLREDMDFVQEASVMDLFMRLANRISNSAAESLVKYCAEERVLHPSNENWLESCRALLAKIYRDQKRPCSLRILIVKALIDTYNTVESICPEETVSQCAALILDNIKEETDIAVLHELVDFAVGVADRASDEDFADIINLLKAPLDEQRGPSPQPPTTLAYWASPAMRSREVPSFGSSCNILTTAFVRLFTRTLNQSAAKTRILFELLLHVAGSELCETDARITALKLLFRLRSDANHAIVVSSSSEGENIACVLCRTIETAVNPETVEDAPQVESKQEEQTSWRERNASSHSPHSSLTRHSTRSANATGRVSMPIPPLWMYPGPKGLPEEPSATASRHTFSYLNPAHGADTAVRSELKVALWLELIISLLQKAPDWEVYSYILVHLGPQLSNQSLFRNAVPQLKLLRSVVCEQIRASTFHEPPSYTLLKKADVAVCLFHILTILISYHGHYEKSEEDELVRSFLHGIGSWDRTSKWCIHALTVCCHEIPLSISKSLDNIIQKMSQIITQSQIAIHILEFLTSLARMPHLYKNFREDEFKMVFGVSFRYLQYVRDQRERLSAASASQSGHKTLRHSGASRDFASISEQKSRPKDKTSADDLPQYVYALAFHVITFWFMALKLPERRQQIPWITKNLIYTDRAGKEVTEEQSQVIMDIMQMVAYSDRDETAPEPHFAKAFDGDVSSKTWIVGLSLLTIETAARTGISHITSRRPCGTRHWSVRPLITQPPRHQVPITTGLASEAFYTSSYVGILPDDIFQAMYSPLHFPSVLGTLPDMPVALPQDDKVRRALDAFDRNPTVDGHKVGVIYIGEGQTNEKEILLNVMGSADYTAFLGDLGTLVRLKGAKFNAGGLDTRDDTDGEFTICWRDRVMEIVFHITTMMPTNLDDDQTWTNKKRHIGNDFVNIIFNDSGLPYNFDTFPSAFNYVHIVVTPEARASFVERRLEEDPDGRNRYYKVQVIPKPGFPEISPAAESKIISGRNIAAYCRLISINASVFSQVWYARDGGESISSWRNRLREIKRFRERYMDQESPPHTASPSSPLATHNLGGSVQGFSNSQARESVSGFKRTSVATFISEGTNRSSMLSGAVELEKQGSDGSKA</sequence>
<dbReference type="Pfam" id="PF02145">
    <property type="entry name" value="Rap_GAP"/>
    <property type="match status" value="1"/>
</dbReference>
<dbReference type="GO" id="GO:0005096">
    <property type="term" value="F:GTPase activator activity"/>
    <property type="evidence" value="ECO:0007669"/>
    <property type="project" value="UniProtKB-KW"/>
</dbReference>
<dbReference type="SUPFAM" id="SSF111347">
    <property type="entry name" value="Rap/Ran-GAP"/>
    <property type="match status" value="1"/>
</dbReference>
<feature type="compositionally biased region" description="Basic and acidic residues" evidence="2">
    <location>
        <begin position="1100"/>
        <end position="1109"/>
    </location>
</feature>